<protein>
    <submittedName>
        <fullName evidence="3">Helix-turn-helix domain-containing protein</fullName>
    </submittedName>
</protein>
<dbReference type="GO" id="GO:0005829">
    <property type="term" value="C:cytosol"/>
    <property type="evidence" value="ECO:0007669"/>
    <property type="project" value="TreeGrafter"/>
</dbReference>
<dbReference type="PANTHER" id="PTHR46797">
    <property type="entry name" value="HTH-TYPE TRANSCRIPTIONAL REGULATOR"/>
    <property type="match status" value="1"/>
</dbReference>
<sequence length="178" mass="19450">MIGDRLRALRQHRSLTLRQVADEAGLSAALLSQIENGRTDPSVTTLRKLAKVFDAELASLFHEPDAPAVHISRPGQRFRMVAPAGIVTYERVTPGRGDLEILHADLAPGDSSADVPWSHPSTECLYVLAGEVRLEVGDQVERVCAHEAVTFDSRQPHRYVNESDQTASILVVVTPPTP</sequence>
<gene>
    <name evidence="3" type="ORF">G1H11_17155</name>
</gene>
<dbReference type="CDD" id="cd02209">
    <property type="entry name" value="cupin_XRE_C"/>
    <property type="match status" value="1"/>
</dbReference>
<feature type="domain" description="HTH cro/C1-type" evidence="2">
    <location>
        <begin position="6"/>
        <end position="60"/>
    </location>
</feature>
<dbReference type="InterPro" id="IPR050807">
    <property type="entry name" value="TransReg_Diox_bact_type"/>
</dbReference>
<dbReference type="InterPro" id="IPR001387">
    <property type="entry name" value="Cro/C1-type_HTH"/>
</dbReference>
<keyword evidence="4" id="KW-1185">Reference proteome</keyword>
<dbReference type="SUPFAM" id="SSF51182">
    <property type="entry name" value="RmlC-like cupins"/>
    <property type="match status" value="1"/>
</dbReference>
<dbReference type="InterPro" id="IPR010982">
    <property type="entry name" value="Lambda_DNA-bd_dom_sf"/>
</dbReference>
<evidence type="ECO:0000313" key="3">
    <source>
        <dbReference type="EMBL" id="NED97034.1"/>
    </source>
</evidence>
<evidence type="ECO:0000259" key="2">
    <source>
        <dbReference type="PROSITE" id="PS50943"/>
    </source>
</evidence>
<evidence type="ECO:0000313" key="4">
    <source>
        <dbReference type="Proteomes" id="UP000469185"/>
    </source>
</evidence>
<accession>A0A6N9YPZ2</accession>
<dbReference type="InterPro" id="IPR014710">
    <property type="entry name" value="RmlC-like_jellyroll"/>
</dbReference>
<reference evidence="3 4" key="1">
    <citation type="submission" date="2020-02" db="EMBL/GenBank/DDBJ databases">
        <authorList>
            <person name="Li X.-J."/>
            <person name="Feng X.-M."/>
        </authorList>
    </citation>
    <scope>NUCLEOTIDE SEQUENCE [LARGE SCALE GENOMIC DNA]</scope>
    <source>
        <strain evidence="3 4">CGMCC 4.7225</strain>
    </source>
</reference>
<dbReference type="PROSITE" id="PS50943">
    <property type="entry name" value="HTH_CROC1"/>
    <property type="match status" value="1"/>
</dbReference>
<dbReference type="SUPFAM" id="SSF47413">
    <property type="entry name" value="lambda repressor-like DNA-binding domains"/>
    <property type="match status" value="1"/>
</dbReference>
<dbReference type="Pfam" id="PF01381">
    <property type="entry name" value="HTH_3"/>
    <property type="match status" value="1"/>
</dbReference>
<dbReference type="GO" id="GO:0003700">
    <property type="term" value="F:DNA-binding transcription factor activity"/>
    <property type="evidence" value="ECO:0007669"/>
    <property type="project" value="TreeGrafter"/>
</dbReference>
<organism evidence="3 4">
    <name type="scientific">Phytoactinopolyspora alkaliphila</name>
    <dbReference type="NCBI Taxonomy" id="1783498"/>
    <lineage>
        <taxon>Bacteria</taxon>
        <taxon>Bacillati</taxon>
        <taxon>Actinomycetota</taxon>
        <taxon>Actinomycetes</taxon>
        <taxon>Jiangellales</taxon>
        <taxon>Jiangellaceae</taxon>
        <taxon>Phytoactinopolyspora</taxon>
    </lineage>
</organism>
<dbReference type="InterPro" id="IPR013096">
    <property type="entry name" value="Cupin_2"/>
</dbReference>
<evidence type="ECO:0000256" key="1">
    <source>
        <dbReference type="ARBA" id="ARBA00023125"/>
    </source>
</evidence>
<dbReference type="AlphaFoldDB" id="A0A6N9YPZ2"/>
<dbReference type="EMBL" id="JAAGOB010000009">
    <property type="protein sequence ID" value="NED97034.1"/>
    <property type="molecule type" value="Genomic_DNA"/>
</dbReference>
<name>A0A6N9YPZ2_9ACTN</name>
<dbReference type="GO" id="GO:0003677">
    <property type="term" value="F:DNA binding"/>
    <property type="evidence" value="ECO:0007669"/>
    <property type="project" value="UniProtKB-KW"/>
</dbReference>
<dbReference type="Gene3D" id="2.60.120.10">
    <property type="entry name" value="Jelly Rolls"/>
    <property type="match status" value="1"/>
</dbReference>
<dbReference type="Proteomes" id="UP000469185">
    <property type="component" value="Unassembled WGS sequence"/>
</dbReference>
<keyword evidence="1" id="KW-0238">DNA-binding</keyword>
<dbReference type="SMART" id="SM00530">
    <property type="entry name" value="HTH_XRE"/>
    <property type="match status" value="1"/>
</dbReference>
<dbReference type="Gene3D" id="1.10.260.40">
    <property type="entry name" value="lambda repressor-like DNA-binding domains"/>
    <property type="match status" value="1"/>
</dbReference>
<proteinExistence type="predicted"/>
<dbReference type="CDD" id="cd00093">
    <property type="entry name" value="HTH_XRE"/>
    <property type="match status" value="1"/>
</dbReference>
<dbReference type="PANTHER" id="PTHR46797:SF1">
    <property type="entry name" value="METHYLPHOSPHONATE SYNTHASE"/>
    <property type="match status" value="1"/>
</dbReference>
<comment type="caution">
    <text evidence="3">The sequence shown here is derived from an EMBL/GenBank/DDBJ whole genome shotgun (WGS) entry which is preliminary data.</text>
</comment>
<dbReference type="Pfam" id="PF07883">
    <property type="entry name" value="Cupin_2"/>
    <property type="match status" value="1"/>
</dbReference>
<dbReference type="InterPro" id="IPR011051">
    <property type="entry name" value="RmlC_Cupin_sf"/>
</dbReference>